<organism evidence="1 2">
    <name type="scientific">Gracilibacillus pellucidus</name>
    <dbReference type="NCBI Taxonomy" id="3095368"/>
    <lineage>
        <taxon>Bacteria</taxon>
        <taxon>Bacillati</taxon>
        <taxon>Bacillota</taxon>
        <taxon>Bacilli</taxon>
        <taxon>Bacillales</taxon>
        <taxon>Bacillaceae</taxon>
        <taxon>Gracilibacillus</taxon>
    </lineage>
</organism>
<dbReference type="Proteomes" id="UP001277972">
    <property type="component" value="Unassembled WGS sequence"/>
</dbReference>
<protein>
    <submittedName>
        <fullName evidence="1">DUF488 family protein</fullName>
    </submittedName>
</protein>
<gene>
    <name evidence="1" type="ORF">SH601_15685</name>
</gene>
<accession>A0ACC6M8X8</accession>
<comment type="caution">
    <text evidence="1">The sequence shown here is derived from an EMBL/GenBank/DDBJ whole genome shotgun (WGS) entry which is preliminary data.</text>
</comment>
<evidence type="ECO:0000313" key="1">
    <source>
        <dbReference type="EMBL" id="MDX8047409.1"/>
    </source>
</evidence>
<dbReference type="EMBL" id="JAWZSR010000012">
    <property type="protein sequence ID" value="MDX8047409.1"/>
    <property type="molecule type" value="Genomic_DNA"/>
</dbReference>
<sequence length="115" mass="13977">MQIKRVYEDVQKEDGFRILVDRLWPRGISKERAQIDVWLKEIGPSPTLRKWFAHDPMKFDRFRELYIEELELDLEKKEALAQLQLYNEKYKSHISLIYAAKDEKYNHVNVLRELI</sequence>
<evidence type="ECO:0000313" key="2">
    <source>
        <dbReference type="Proteomes" id="UP001277972"/>
    </source>
</evidence>
<name>A0ACC6M8X8_9BACI</name>
<proteinExistence type="predicted"/>
<reference evidence="1" key="1">
    <citation type="submission" date="2023-11" db="EMBL/GenBank/DDBJ databases">
        <title>Gracilibacillus pellucida a moderately halophilic bacterium isolated from saline soil in Xinjiang province.</title>
        <authorList>
            <person name="Zhang Z."/>
            <person name="Tan F."/>
            <person name="Wang Y."/>
            <person name="Xia M."/>
        </authorList>
    </citation>
    <scope>NUCLEOTIDE SEQUENCE</scope>
    <source>
        <strain evidence="1">S3-1-1</strain>
    </source>
</reference>
<keyword evidence="2" id="KW-1185">Reference proteome</keyword>